<dbReference type="Pfam" id="PF12207">
    <property type="entry name" value="DUF3600"/>
    <property type="match status" value="1"/>
</dbReference>
<sequence>MSLEEELRTALREETRNWIAPPELKGKILKQVLSTQGGRRMKKWLVASIVAASLLIPTGAYAGYHYLADSIYGSQDNVVQIGATQQKYDELEAKLQKAKQSYSEQEFTQLMALLKELSSYNLKIADAEGVLHPEQLSADDQKSYKSLTAELEPYFAQLNVAGGTLGAVPTLTTFDTLWNEQRDRAEQILSQQELAAVDEIINELRVYDIKALDLEGSIHTDRLSETDLTNQKQLIEQLSPYMKKLGIMFKPSS</sequence>
<organism evidence="4 5">
    <name type="scientific">Paenibacillus monticola</name>
    <dbReference type="NCBI Taxonomy" id="2666075"/>
    <lineage>
        <taxon>Bacteria</taxon>
        <taxon>Bacillati</taxon>
        <taxon>Bacillota</taxon>
        <taxon>Bacilli</taxon>
        <taxon>Bacillales</taxon>
        <taxon>Paenibacillaceae</taxon>
        <taxon>Paenibacillus</taxon>
    </lineage>
</organism>
<keyword evidence="1" id="KW-0175">Coiled coil</keyword>
<keyword evidence="2" id="KW-1133">Transmembrane helix</keyword>
<evidence type="ECO:0000313" key="5">
    <source>
        <dbReference type="Proteomes" id="UP000463051"/>
    </source>
</evidence>
<feature type="transmembrane region" description="Helical" evidence="2">
    <location>
        <begin position="44"/>
        <end position="67"/>
    </location>
</feature>
<keyword evidence="2" id="KW-0812">Transmembrane</keyword>
<feature type="domain" description="DUF3600" evidence="3">
    <location>
        <begin position="67"/>
        <end position="160"/>
    </location>
</feature>
<protein>
    <submittedName>
        <fullName evidence="4">DUF3600 domain-containing protein</fullName>
    </submittedName>
</protein>
<dbReference type="Gene3D" id="1.10.3950.10">
    <property type="entry name" value="putative ecf-type sigma factor negative effector from bacillus cereus"/>
    <property type="match status" value="1"/>
</dbReference>
<dbReference type="AlphaFoldDB" id="A0A7X2H1M3"/>
<gene>
    <name evidence="4" type="ORF">GJB61_01765</name>
</gene>
<keyword evidence="2" id="KW-0472">Membrane</keyword>
<name>A0A7X2H1M3_9BACL</name>
<dbReference type="InterPro" id="IPR022019">
    <property type="entry name" value="DUF3600"/>
</dbReference>
<keyword evidence="5" id="KW-1185">Reference proteome</keyword>
<evidence type="ECO:0000256" key="2">
    <source>
        <dbReference type="SAM" id="Phobius"/>
    </source>
</evidence>
<proteinExistence type="predicted"/>
<feature type="coiled-coil region" evidence="1">
    <location>
        <begin position="81"/>
        <end position="108"/>
    </location>
</feature>
<evidence type="ECO:0000256" key="1">
    <source>
        <dbReference type="SAM" id="Coils"/>
    </source>
</evidence>
<evidence type="ECO:0000259" key="3">
    <source>
        <dbReference type="Pfam" id="PF12207"/>
    </source>
</evidence>
<reference evidence="4 5" key="1">
    <citation type="submission" date="2019-11" db="EMBL/GenBank/DDBJ databases">
        <title>Paenibacillus monticola sp. nov., a novel PGPR strain isolated from mountain sample in China.</title>
        <authorList>
            <person name="Zhao Q."/>
            <person name="Li H.-P."/>
            <person name="Zhang J.-L."/>
        </authorList>
    </citation>
    <scope>NUCLEOTIDE SEQUENCE [LARGE SCALE GENOMIC DNA]</scope>
    <source>
        <strain evidence="4 5">LC-T2</strain>
    </source>
</reference>
<accession>A0A7X2H1M3</accession>
<evidence type="ECO:0000313" key="4">
    <source>
        <dbReference type="EMBL" id="MRN51733.1"/>
    </source>
</evidence>
<dbReference type="EMBL" id="WJXB01000001">
    <property type="protein sequence ID" value="MRN51733.1"/>
    <property type="molecule type" value="Genomic_DNA"/>
</dbReference>
<comment type="caution">
    <text evidence="4">The sequence shown here is derived from an EMBL/GenBank/DDBJ whole genome shotgun (WGS) entry which is preliminary data.</text>
</comment>
<dbReference type="RefSeq" id="WP_154116539.1">
    <property type="nucleotide sequence ID" value="NZ_WJXB01000001.1"/>
</dbReference>
<dbReference type="InterPro" id="IPR038267">
    <property type="entry name" value="ECF_sigma_eff"/>
</dbReference>
<dbReference type="Proteomes" id="UP000463051">
    <property type="component" value="Unassembled WGS sequence"/>
</dbReference>